<dbReference type="Proteomes" id="UP001168540">
    <property type="component" value="Unassembled WGS sequence"/>
</dbReference>
<dbReference type="RefSeq" id="WP_289828907.1">
    <property type="nucleotide sequence ID" value="NZ_JAUEDL010000020.1"/>
</dbReference>
<evidence type="ECO:0000313" key="2">
    <source>
        <dbReference type="EMBL" id="MDN0074341.1"/>
    </source>
</evidence>
<reference evidence="2" key="1">
    <citation type="submission" date="2023-06" db="EMBL/GenBank/DDBJ databases">
        <authorList>
            <person name="Zhang S."/>
        </authorList>
    </citation>
    <scope>NUCLEOTIDE SEQUENCE</scope>
    <source>
        <strain evidence="2">SG2303</strain>
    </source>
</reference>
<gene>
    <name evidence="2" type="ORF">QU481_05470</name>
</gene>
<dbReference type="InterPro" id="IPR010499">
    <property type="entry name" value="AraC_E-bd"/>
</dbReference>
<feature type="domain" description="AraC effector-binding" evidence="1">
    <location>
        <begin position="3"/>
        <end position="153"/>
    </location>
</feature>
<dbReference type="Pfam" id="PF06445">
    <property type="entry name" value="GyrI-like"/>
    <property type="match status" value="1"/>
</dbReference>
<dbReference type="InterPro" id="IPR011256">
    <property type="entry name" value="Reg_factor_effector_dom_sf"/>
</dbReference>
<dbReference type="InterPro" id="IPR029442">
    <property type="entry name" value="GyrI-like"/>
</dbReference>
<name>A0ABT7XKL8_9NEIS</name>
<dbReference type="EMBL" id="JAUEDK010000007">
    <property type="protein sequence ID" value="MDN0074341.1"/>
    <property type="molecule type" value="Genomic_DNA"/>
</dbReference>
<proteinExistence type="predicted"/>
<dbReference type="Gene3D" id="3.20.80.10">
    <property type="entry name" value="Regulatory factor, effector binding domain"/>
    <property type="match status" value="1"/>
</dbReference>
<organism evidence="2 3">
    <name type="scientific">Crenobacter oryzisoli</name>
    <dbReference type="NCBI Taxonomy" id="3056844"/>
    <lineage>
        <taxon>Bacteria</taxon>
        <taxon>Pseudomonadati</taxon>
        <taxon>Pseudomonadota</taxon>
        <taxon>Betaproteobacteria</taxon>
        <taxon>Neisseriales</taxon>
        <taxon>Neisseriaceae</taxon>
        <taxon>Crenobacter</taxon>
    </lineage>
</organism>
<dbReference type="SUPFAM" id="SSF55136">
    <property type="entry name" value="Probable bacterial effector-binding domain"/>
    <property type="match status" value="1"/>
</dbReference>
<sequence length="154" mass="16347">MIDTPRIAQTDARLTAVIHLTVARAEIQRVMGPAIAEVLATIAAQGIAPTGPVFSHHLNMDPDTFDVEVGVPVASPVTRTGRVTPGELPAATVARTVYHGPYEGLGVAWGEFMAWIAAAGHEAAPDLWERYVTGPESGPDPASWCTELNRPLLC</sequence>
<accession>A0ABT7XKL8</accession>
<evidence type="ECO:0000313" key="3">
    <source>
        <dbReference type="Proteomes" id="UP001168540"/>
    </source>
</evidence>
<evidence type="ECO:0000259" key="1">
    <source>
        <dbReference type="SMART" id="SM00871"/>
    </source>
</evidence>
<dbReference type="SMART" id="SM00871">
    <property type="entry name" value="AraC_E_bind"/>
    <property type="match status" value="1"/>
</dbReference>
<keyword evidence="3" id="KW-1185">Reference proteome</keyword>
<protein>
    <submittedName>
        <fullName evidence="2">GyrI-like domain-containing protein</fullName>
    </submittedName>
</protein>
<comment type="caution">
    <text evidence="2">The sequence shown here is derived from an EMBL/GenBank/DDBJ whole genome shotgun (WGS) entry which is preliminary data.</text>
</comment>